<evidence type="ECO:0000256" key="7">
    <source>
        <dbReference type="ARBA" id="ARBA00022927"/>
    </source>
</evidence>
<dbReference type="GO" id="GO:0000422">
    <property type="term" value="P:autophagy of mitochondrion"/>
    <property type="evidence" value="ECO:0007669"/>
    <property type="project" value="TreeGrafter"/>
</dbReference>
<dbReference type="GO" id="GO:0061723">
    <property type="term" value="P:glycophagy"/>
    <property type="evidence" value="ECO:0007669"/>
    <property type="project" value="TreeGrafter"/>
</dbReference>
<sequence>MVRCFPTWTWKSGISKNKVNYLPEEKQFLCMKSARCCQRTSDTFLSYEEASLDGDWTISSSTKTEESKILGAMEDEMIEKDEIRNEVAVDMEDFFENSSATDLIVPENQLNKNIIKTRSYDLYITYDNYYRVPRLWLMGFDEVSICKIS</sequence>
<evidence type="ECO:0000256" key="9">
    <source>
        <dbReference type="ARBA" id="ARBA00034553"/>
    </source>
</evidence>
<dbReference type="Pfam" id="PF03987">
    <property type="entry name" value="Autophagy_act_C"/>
    <property type="match status" value="1"/>
</dbReference>
<dbReference type="GO" id="GO:0000045">
    <property type="term" value="P:autophagosome assembly"/>
    <property type="evidence" value="ECO:0007669"/>
    <property type="project" value="TreeGrafter"/>
</dbReference>
<evidence type="ECO:0000256" key="8">
    <source>
        <dbReference type="ARBA" id="ARBA00023006"/>
    </source>
</evidence>
<evidence type="ECO:0000256" key="1">
    <source>
        <dbReference type="ARBA" id="ARBA00004496"/>
    </source>
</evidence>
<dbReference type="PANTHER" id="PTHR12866:SF2">
    <property type="entry name" value="UBIQUITIN-LIKE-CONJUGATING ENZYME ATG3"/>
    <property type="match status" value="1"/>
</dbReference>
<accession>A0A6B2G6X5</accession>
<evidence type="ECO:0000313" key="10">
    <source>
        <dbReference type="EMBL" id="NDJ96503.1"/>
    </source>
</evidence>
<evidence type="ECO:0000256" key="6">
    <source>
        <dbReference type="ARBA" id="ARBA00022786"/>
    </source>
</evidence>
<dbReference type="InterPro" id="IPR007135">
    <property type="entry name" value="Atg3/Atg10"/>
</dbReference>
<dbReference type="EMBL" id="GHBR01001162">
    <property type="protein sequence ID" value="NDJ96503.1"/>
    <property type="molecule type" value="Transcribed_RNA"/>
</dbReference>
<comment type="similarity">
    <text evidence="2">Belongs to the ATG3 family.</text>
</comment>
<keyword evidence="6" id="KW-0833">Ubl conjugation pathway</keyword>
<dbReference type="GO" id="GO:0005829">
    <property type="term" value="C:cytosol"/>
    <property type="evidence" value="ECO:0007669"/>
    <property type="project" value="TreeGrafter"/>
</dbReference>
<keyword evidence="8" id="KW-0072">Autophagy</keyword>
<dbReference type="GO" id="GO:0000407">
    <property type="term" value="C:phagophore assembly site"/>
    <property type="evidence" value="ECO:0007669"/>
    <property type="project" value="TreeGrafter"/>
</dbReference>
<evidence type="ECO:0000256" key="2">
    <source>
        <dbReference type="ARBA" id="ARBA00007683"/>
    </source>
</evidence>
<proteinExistence type="inferred from homology"/>
<dbReference type="PANTHER" id="PTHR12866">
    <property type="entry name" value="UBIQUITIN-LIKE-CONJUGATING ENZYME ATG3"/>
    <property type="match status" value="1"/>
</dbReference>
<organism evidence="10">
    <name type="scientific">Myxobolus squamalis</name>
    <name type="common">Myxosporean</name>
    <dbReference type="NCBI Taxonomy" id="59785"/>
    <lineage>
        <taxon>Eukaryota</taxon>
        <taxon>Metazoa</taxon>
        <taxon>Cnidaria</taxon>
        <taxon>Myxozoa</taxon>
        <taxon>Myxosporea</taxon>
        <taxon>Bivalvulida</taxon>
        <taxon>Platysporina</taxon>
        <taxon>Myxobolidae</taxon>
        <taxon>Myxobolus</taxon>
    </lineage>
</organism>
<keyword evidence="4" id="KW-0813">Transport</keyword>
<dbReference type="AlphaFoldDB" id="A0A6B2G6X5"/>
<comment type="subcellular location">
    <subcellularLocation>
        <location evidence="1">Cytoplasm</location>
    </subcellularLocation>
</comment>
<dbReference type="GO" id="GO:0044804">
    <property type="term" value="P:nucleophagy"/>
    <property type="evidence" value="ECO:0007669"/>
    <property type="project" value="TreeGrafter"/>
</dbReference>
<evidence type="ECO:0000256" key="4">
    <source>
        <dbReference type="ARBA" id="ARBA00022448"/>
    </source>
</evidence>
<keyword evidence="7" id="KW-0653">Protein transport</keyword>
<reference evidence="10" key="1">
    <citation type="submission" date="2018-11" db="EMBL/GenBank/DDBJ databases">
        <title>Myxobolus squamalis genome and transcriptome.</title>
        <authorList>
            <person name="Yahalomi D."/>
            <person name="Atkinson S.D."/>
            <person name="Neuhof M."/>
            <person name="Chang E.S."/>
            <person name="Philippe H."/>
            <person name="Cartwright P."/>
            <person name="Bartholomew J.L."/>
            <person name="Huchon D."/>
        </authorList>
    </citation>
    <scope>NUCLEOTIDE SEQUENCE</scope>
    <source>
        <strain evidence="10">71B08</strain>
        <tissue evidence="10">Whole</tissue>
    </source>
</reference>
<dbReference type="GO" id="GO:0019776">
    <property type="term" value="F:Atg8-family ligase activity"/>
    <property type="evidence" value="ECO:0007669"/>
    <property type="project" value="TreeGrafter"/>
</dbReference>
<name>A0A6B2G6X5_MYXSQ</name>
<dbReference type="GO" id="GO:0015031">
    <property type="term" value="P:protein transport"/>
    <property type="evidence" value="ECO:0007669"/>
    <property type="project" value="UniProtKB-KW"/>
</dbReference>
<evidence type="ECO:0000256" key="3">
    <source>
        <dbReference type="ARBA" id="ARBA00017573"/>
    </source>
</evidence>
<keyword evidence="5" id="KW-0963">Cytoplasm</keyword>
<protein>
    <recommendedName>
        <fullName evidence="3">Ubiquitin-like-conjugating enzyme ATG3</fullName>
    </recommendedName>
    <alternativeName>
        <fullName evidence="9">Autophagy-related protein 3</fullName>
    </alternativeName>
</protein>
<evidence type="ECO:0000256" key="5">
    <source>
        <dbReference type="ARBA" id="ARBA00022490"/>
    </source>
</evidence>